<dbReference type="PROSITE" id="PS00365">
    <property type="entry name" value="NIR_SIR"/>
    <property type="match status" value="2"/>
</dbReference>
<proteinExistence type="inferred from homology"/>
<dbReference type="Gene3D" id="3.90.480.20">
    <property type="match status" value="1"/>
</dbReference>
<dbReference type="SUPFAM" id="SSF56014">
    <property type="entry name" value="Nitrite and sulphite reductase 4Fe-4S domain-like"/>
    <property type="match status" value="2"/>
</dbReference>
<dbReference type="EMBL" id="AP019791">
    <property type="protein sequence ID" value="BBL78388.1"/>
    <property type="molecule type" value="Genomic_DNA"/>
</dbReference>
<keyword evidence="4" id="KW-0004">4Fe-4S</keyword>
<evidence type="ECO:0000256" key="8">
    <source>
        <dbReference type="ARBA" id="ARBA00023002"/>
    </source>
</evidence>
<feature type="domain" description="Nitrite/Sulfite reductase ferredoxin-like" evidence="13">
    <location>
        <begin position="57"/>
        <end position="135"/>
    </location>
</feature>
<evidence type="ECO:0000256" key="9">
    <source>
        <dbReference type="ARBA" id="ARBA00023004"/>
    </source>
</evidence>
<dbReference type="InterPro" id="IPR045854">
    <property type="entry name" value="NO2/SO3_Rdtase_4Fe4S_sf"/>
</dbReference>
<reference evidence="14" key="1">
    <citation type="journal article" date="2019" name="Microbiol. Resour. Announc.">
        <title>Complete Genome Sequence of Rubrobacter xylanophilus Strain AA3-22, Isolated from Arima Onsen in Japan.</title>
        <authorList>
            <person name="Tomariguchi N."/>
            <person name="Miyazaki K."/>
        </authorList>
    </citation>
    <scope>NUCLEOTIDE SEQUENCE [LARGE SCALE GENOMIC DNA]</scope>
    <source>
        <strain evidence="14">AA3-22</strain>
    </source>
</reference>
<dbReference type="Pfam" id="PF01077">
    <property type="entry name" value="NIR_SIR"/>
    <property type="match status" value="2"/>
</dbReference>
<keyword evidence="15" id="KW-1185">Reference proteome</keyword>
<evidence type="ECO:0000256" key="3">
    <source>
        <dbReference type="ARBA" id="ARBA00012353"/>
    </source>
</evidence>
<evidence type="ECO:0000313" key="15">
    <source>
        <dbReference type="Proteomes" id="UP000318065"/>
    </source>
</evidence>
<comment type="similarity">
    <text evidence="2">Belongs to the nitrite and sulfite reductase 4Fe-4S domain family.</text>
</comment>
<dbReference type="AlphaFoldDB" id="A0A510HEN9"/>
<feature type="domain" description="Nitrite/sulphite reductase 4Fe-4S" evidence="12">
    <location>
        <begin position="395"/>
        <end position="535"/>
    </location>
</feature>
<name>A0A510HEN9_9ACTN</name>
<sequence>MRFLREGQRLNQVEKWKLERHPLDVREAVLEVYSREGVEAIERVPGEHERLKWVGIYPQNQGGNNFMQRIKVPGGRLTPEQAQVIGRIARDFARGPEPNPHFGNNFLDITTRQDIQMHWIQIEEVPEIWRRLEEVGMTTVQACGDSARNVLCCPVSGLDREEAFDAYPAAQAITAYFVGNREYANLPRKFKMSVTGCLEDCAQAEINDIGMLPARLPDGTLGFNVRVGGGLGDGPRMASDIDVFVLPEEAVEIARGIAQLYGELGNRENRWINRLRYLVQELGPEGFREELEKRVGIPLRPAGEDLTRRYRGDHVGVHAQKEDGLYYVGLNVPVGRMSGEQFEEAGRLAGEYGRDIRLATDQNLIITGVPEERLDELLAEPLLRRYSPDPGPFERGVVACTGSEFCRFAIVETKIRALEWAREMDRRFGDEIGQEAVRMHFSGCSASCAQPQIADVGFRGETAKKGDRIVEGVDIGLGGSLGRDAAFIDWVEGSRPAEDVPEALARIFERFKRERRGDERFHEWARRVRNAELRDTLRGTSVPVVGVQKGK</sequence>
<dbReference type="PRINTS" id="PR00397">
    <property type="entry name" value="SIROHAEM"/>
</dbReference>
<evidence type="ECO:0000259" key="12">
    <source>
        <dbReference type="Pfam" id="PF01077"/>
    </source>
</evidence>
<keyword evidence="5" id="KW-0349">Heme</keyword>
<gene>
    <name evidence="14" type="ORF">RxyAA322_02420</name>
</gene>
<evidence type="ECO:0000313" key="14">
    <source>
        <dbReference type="EMBL" id="BBL78388.1"/>
    </source>
</evidence>
<accession>A0A510HEN9</accession>
<feature type="domain" description="Nitrite/sulphite reductase 4Fe-4S" evidence="12">
    <location>
        <begin position="143"/>
        <end position="298"/>
    </location>
</feature>
<dbReference type="GO" id="GO:0046872">
    <property type="term" value="F:metal ion binding"/>
    <property type="evidence" value="ECO:0007669"/>
    <property type="project" value="UniProtKB-KW"/>
</dbReference>
<dbReference type="EC" id="1.8.7.1" evidence="3"/>
<dbReference type="RefSeq" id="WP_143526540.1">
    <property type="nucleotide sequence ID" value="NZ_AP019791.1"/>
</dbReference>
<evidence type="ECO:0000256" key="11">
    <source>
        <dbReference type="ARBA" id="ARBA00049518"/>
    </source>
</evidence>
<protein>
    <recommendedName>
        <fullName evidence="3">assimilatory sulfite reductase (ferredoxin)</fullName>
        <ecNumber evidence="3">1.8.7.1</ecNumber>
    </recommendedName>
</protein>
<comment type="catalytic activity">
    <reaction evidence="11">
        <text>hydrogen sulfide + 6 oxidized [2Fe-2S]-[ferredoxin] + 3 H2O = sulfite + 6 reduced [2Fe-2S]-[ferredoxin] + 7 H(+)</text>
        <dbReference type="Rhea" id="RHEA:23132"/>
        <dbReference type="Rhea" id="RHEA-COMP:10000"/>
        <dbReference type="Rhea" id="RHEA-COMP:10001"/>
        <dbReference type="ChEBI" id="CHEBI:15377"/>
        <dbReference type="ChEBI" id="CHEBI:15378"/>
        <dbReference type="ChEBI" id="CHEBI:17359"/>
        <dbReference type="ChEBI" id="CHEBI:29919"/>
        <dbReference type="ChEBI" id="CHEBI:33737"/>
        <dbReference type="ChEBI" id="CHEBI:33738"/>
        <dbReference type="EC" id="1.8.7.1"/>
    </reaction>
</comment>
<dbReference type="Pfam" id="PF03460">
    <property type="entry name" value="NIR_SIR_ferr"/>
    <property type="match status" value="2"/>
</dbReference>
<evidence type="ECO:0000256" key="10">
    <source>
        <dbReference type="ARBA" id="ARBA00023014"/>
    </source>
</evidence>
<dbReference type="InterPro" id="IPR005117">
    <property type="entry name" value="NiRdtase/SiRdtase_haem-b_fer"/>
</dbReference>
<evidence type="ECO:0000256" key="5">
    <source>
        <dbReference type="ARBA" id="ARBA00022617"/>
    </source>
</evidence>
<dbReference type="GO" id="GO:0050311">
    <property type="term" value="F:sulfite reductase (ferredoxin) activity"/>
    <property type="evidence" value="ECO:0007669"/>
    <property type="project" value="UniProtKB-EC"/>
</dbReference>
<evidence type="ECO:0000256" key="6">
    <source>
        <dbReference type="ARBA" id="ARBA00022723"/>
    </source>
</evidence>
<keyword evidence="10" id="KW-0411">Iron-sulfur</keyword>
<evidence type="ECO:0000256" key="1">
    <source>
        <dbReference type="ARBA" id="ARBA00003247"/>
    </source>
</evidence>
<dbReference type="Gene3D" id="3.30.413.10">
    <property type="entry name" value="Sulfite Reductase Hemoprotein, domain 1"/>
    <property type="match status" value="2"/>
</dbReference>
<dbReference type="InterPro" id="IPR051329">
    <property type="entry name" value="NIR_SIR_4Fe-4S"/>
</dbReference>
<dbReference type="OrthoDB" id="3189055at2"/>
<dbReference type="PANTHER" id="PTHR32439">
    <property type="entry name" value="FERREDOXIN--NITRITE REDUCTASE, CHLOROPLASTIC"/>
    <property type="match status" value="1"/>
</dbReference>
<keyword evidence="9" id="KW-0408">Iron</keyword>
<evidence type="ECO:0000259" key="13">
    <source>
        <dbReference type="Pfam" id="PF03460"/>
    </source>
</evidence>
<dbReference type="InterPro" id="IPR036136">
    <property type="entry name" value="Nit/Sulf_reduc_fer-like_dom_sf"/>
</dbReference>
<keyword evidence="6" id="KW-0479">Metal-binding</keyword>
<feature type="domain" description="Nitrite/Sulfite reductase ferredoxin-like" evidence="13">
    <location>
        <begin position="318"/>
        <end position="381"/>
    </location>
</feature>
<evidence type="ECO:0000256" key="7">
    <source>
        <dbReference type="ARBA" id="ARBA00022784"/>
    </source>
</evidence>
<keyword evidence="8" id="KW-0560">Oxidoreductase</keyword>
<dbReference type="InterPro" id="IPR006067">
    <property type="entry name" value="NO2/SO3_Rdtase_4Fe4S_dom"/>
</dbReference>
<dbReference type="GO" id="GO:0051539">
    <property type="term" value="F:4 iron, 4 sulfur cluster binding"/>
    <property type="evidence" value="ECO:0007669"/>
    <property type="project" value="UniProtKB-KW"/>
</dbReference>
<dbReference type="InterPro" id="IPR006066">
    <property type="entry name" value="NO2/SO3_Rdtase_FeS/sirohaem_BS"/>
</dbReference>
<dbReference type="GO" id="GO:0020037">
    <property type="term" value="F:heme binding"/>
    <property type="evidence" value="ECO:0007669"/>
    <property type="project" value="InterPro"/>
</dbReference>
<comment type="function">
    <text evidence="1">Catalyzes the reduction of sulfite to sulfide, a step in the biosynthesis of sulfur-containing amino acids and cofactors.</text>
</comment>
<dbReference type="Proteomes" id="UP000318065">
    <property type="component" value="Chromosome"/>
</dbReference>
<keyword evidence="7" id="KW-0883">Thioether bond</keyword>
<organism evidence="14 15">
    <name type="scientific">Rubrobacter xylanophilus</name>
    <dbReference type="NCBI Taxonomy" id="49319"/>
    <lineage>
        <taxon>Bacteria</taxon>
        <taxon>Bacillati</taxon>
        <taxon>Actinomycetota</taxon>
        <taxon>Rubrobacteria</taxon>
        <taxon>Rubrobacterales</taxon>
        <taxon>Rubrobacteraceae</taxon>
        <taxon>Rubrobacter</taxon>
    </lineage>
</organism>
<dbReference type="PANTHER" id="PTHR32439:SF0">
    <property type="entry name" value="FERREDOXIN--NITRITE REDUCTASE, CHLOROPLASTIC"/>
    <property type="match status" value="1"/>
</dbReference>
<evidence type="ECO:0000256" key="2">
    <source>
        <dbReference type="ARBA" id="ARBA00010429"/>
    </source>
</evidence>
<dbReference type="SUPFAM" id="SSF55124">
    <property type="entry name" value="Nitrite/Sulfite reductase N-terminal domain-like"/>
    <property type="match status" value="2"/>
</dbReference>
<evidence type="ECO:0000256" key="4">
    <source>
        <dbReference type="ARBA" id="ARBA00022485"/>
    </source>
</evidence>